<dbReference type="InterPro" id="IPR036866">
    <property type="entry name" value="RibonucZ/Hydroxyglut_hydro"/>
</dbReference>
<evidence type="ECO:0000256" key="3">
    <source>
        <dbReference type="ARBA" id="ARBA00022723"/>
    </source>
</evidence>
<dbReference type="Pfam" id="PF00753">
    <property type="entry name" value="Lactamase_B"/>
    <property type="match status" value="1"/>
</dbReference>
<feature type="domain" description="Metallo-beta-lactamase" evidence="6">
    <location>
        <begin position="35"/>
        <end position="242"/>
    </location>
</feature>
<dbReference type="InterPro" id="IPR051013">
    <property type="entry name" value="MBL_superfamily_lactonases"/>
</dbReference>
<dbReference type="PANTHER" id="PTHR42978:SF2">
    <property type="entry name" value="102 KBASES UNSTABLE REGION: FROM 1 TO 119443"/>
    <property type="match status" value="1"/>
</dbReference>
<dbReference type="EMBL" id="LAZR01015270">
    <property type="protein sequence ID" value="KKM13897.1"/>
    <property type="molecule type" value="Genomic_DNA"/>
</dbReference>
<evidence type="ECO:0000256" key="1">
    <source>
        <dbReference type="ARBA" id="ARBA00001947"/>
    </source>
</evidence>
<evidence type="ECO:0000256" key="2">
    <source>
        <dbReference type="ARBA" id="ARBA00007749"/>
    </source>
</evidence>
<dbReference type="SMART" id="SM00849">
    <property type="entry name" value="Lactamase_B"/>
    <property type="match status" value="1"/>
</dbReference>
<comment type="caution">
    <text evidence="7">The sequence shown here is derived from an EMBL/GenBank/DDBJ whole genome shotgun (WGS) entry which is preliminary data.</text>
</comment>
<keyword evidence="4" id="KW-0378">Hydrolase</keyword>
<dbReference type="GO" id="GO:0046872">
    <property type="term" value="F:metal ion binding"/>
    <property type="evidence" value="ECO:0007669"/>
    <property type="project" value="UniProtKB-KW"/>
</dbReference>
<proteinExistence type="inferred from homology"/>
<evidence type="ECO:0000256" key="5">
    <source>
        <dbReference type="ARBA" id="ARBA00022833"/>
    </source>
</evidence>
<sequence length="258" mass="29631">MTEVTKFYPLLTGKSCYEKTLSTRDRGTGQIIEAPILVYLIETKNGRILYDVGCDYNKICGPNLRHYYYNNFLFGPPEMEPDQQIPNYLDKLGLRELDIDIVFCGHLHFDHAGGLCEFSHAEIHVHRTELKAAKDQADEAYFLDDFSGDYHWHEINAEYNLVGGVRAIETPGHTSGHMSLYIELPKGQPIIIAGDAADLMENIENEIAPGLCWENNVDLAIRSIRKLKRISRETGAELWPNHDIQFYNKMRQFPSFYE</sequence>
<dbReference type="SUPFAM" id="SSF56281">
    <property type="entry name" value="Metallo-hydrolase/oxidoreductase"/>
    <property type="match status" value="1"/>
</dbReference>
<comment type="similarity">
    <text evidence="2">Belongs to the metallo-beta-lactamase superfamily.</text>
</comment>
<protein>
    <recommendedName>
        <fullName evidence="6">Metallo-beta-lactamase domain-containing protein</fullName>
    </recommendedName>
</protein>
<gene>
    <name evidence="7" type="ORF">LCGC14_1711590</name>
</gene>
<evidence type="ECO:0000313" key="7">
    <source>
        <dbReference type="EMBL" id="KKM13897.1"/>
    </source>
</evidence>
<name>A0A0F9HFJ4_9ZZZZ</name>
<reference evidence="7" key="1">
    <citation type="journal article" date="2015" name="Nature">
        <title>Complex archaea that bridge the gap between prokaryotes and eukaryotes.</title>
        <authorList>
            <person name="Spang A."/>
            <person name="Saw J.H."/>
            <person name="Jorgensen S.L."/>
            <person name="Zaremba-Niedzwiedzka K."/>
            <person name="Martijn J."/>
            <person name="Lind A.E."/>
            <person name="van Eijk R."/>
            <person name="Schleper C."/>
            <person name="Guy L."/>
            <person name="Ettema T.J."/>
        </authorList>
    </citation>
    <scope>NUCLEOTIDE SEQUENCE</scope>
</reference>
<dbReference type="PANTHER" id="PTHR42978">
    <property type="entry name" value="QUORUM-QUENCHING LACTONASE YTNP-RELATED-RELATED"/>
    <property type="match status" value="1"/>
</dbReference>
<dbReference type="InterPro" id="IPR001279">
    <property type="entry name" value="Metallo-B-lactamas"/>
</dbReference>
<comment type="cofactor">
    <cofactor evidence="1">
        <name>Zn(2+)</name>
        <dbReference type="ChEBI" id="CHEBI:29105"/>
    </cofactor>
</comment>
<accession>A0A0F9HFJ4</accession>
<organism evidence="7">
    <name type="scientific">marine sediment metagenome</name>
    <dbReference type="NCBI Taxonomy" id="412755"/>
    <lineage>
        <taxon>unclassified sequences</taxon>
        <taxon>metagenomes</taxon>
        <taxon>ecological metagenomes</taxon>
    </lineage>
</organism>
<keyword evidence="3" id="KW-0479">Metal-binding</keyword>
<evidence type="ECO:0000259" key="6">
    <source>
        <dbReference type="SMART" id="SM00849"/>
    </source>
</evidence>
<evidence type="ECO:0000256" key="4">
    <source>
        <dbReference type="ARBA" id="ARBA00022801"/>
    </source>
</evidence>
<dbReference type="CDD" id="cd07729">
    <property type="entry name" value="AHL_lactonase_MBL-fold"/>
    <property type="match status" value="1"/>
</dbReference>
<keyword evidence="5" id="KW-0862">Zinc</keyword>
<dbReference type="AlphaFoldDB" id="A0A0F9HFJ4"/>
<dbReference type="GO" id="GO:0016787">
    <property type="term" value="F:hydrolase activity"/>
    <property type="evidence" value="ECO:0007669"/>
    <property type="project" value="UniProtKB-KW"/>
</dbReference>
<dbReference type="Gene3D" id="3.60.15.10">
    <property type="entry name" value="Ribonuclease Z/Hydroxyacylglutathione hydrolase-like"/>
    <property type="match status" value="1"/>
</dbReference>